<sequence>MFQSFEMKSSPSKTFERVHNLRSCFDSLGMDAFLVPRVDEYRGEFVDKGSERLAWLSGFTGSAGIAIVLRQKSVIFVDGRYTLQVEKEVDTALFTIKNIAIEPLHAWISEHGFVGLRLGLDSRLHSSFEVDLLQKSLDKIEGVIVDVPYNPIDSLWKDRPQRLYRKVAMQDMAYAGRESQEKIRDICKILHQKEVGAVFICDPSSIAWIFNIRGFDIPCSPYPLSRAILYADGKAEIFFDKQYINEQLKALLSAVAIVLDMDMMDSRLVCLARTSMPILIDPKWISYRFFKVIAQKNGVMVEGSDPSCLLRATKNKVEIEGMQTAHIQDGVAMVYFLFWFYSQSLETITEIDIIKKLERCREEIGCKMRNPLRDIAFNTIAASGPHAAIIHYQATVQSNRLLQKDELLLLDSGAQYVNGTTDITRTIAIGDVDYEKKYYFTLVLKGMISVSTARFPQRTRGCDLDSIARIFLWKYGADFAHGVGHGVGSFLPVHEGPQGISRTNQEPLLPGMILSNEPGYYRCGAFGIRIENVLCVSEPETINNGECLMLGFNTLTLCPIDRKLILVELLTNEEKKWCNDYHRRVYTSLAPLIEDQEVLSWLFSVTAPI</sequence>
<evidence type="ECO:0000259" key="4">
    <source>
        <dbReference type="Pfam" id="PF00557"/>
    </source>
</evidence>
<dbReference type="InterPro" id="IPR050422">
    <property type="entry name" value="X-Pro_aminopeptidase_P"/>
</dbReference>
<accession>A0ABN4B1H9</accession>
<keyword evidence="7" id="KW-0031">Aminopeptidase</keyword>
<dbReference type="GO" id="GO:0004177">
    <property type="term" value="F:aminopeptidase activity"/>
    <property type="evidence" value="ECO:0007669"/>
    <property type="project" value="UniProtKB-KW"/>
</dbReference>
<dbReference type="InterPro" id="IPR033740">
    <property type="entry name" value="Pept_M24B"/>
</dbReference>
<evidence type="ECO:0000256" key="1">
    <source>
        <dbReference type="ARBA" id="ARBA00008766"/>
    </source>
</evidence>
<dbReference type="Pfam" id="PF00557">
    <property type="entry name" value="Peptidase_M24"/>
    <property type="match status" value="1"/>
</dbReference>
<protein>
    <submittedName>
        <fullName evidence="7">Aminopeptidase</fullName>
    </submittedName>
</protein>
<dbReference type="PANTHER" id="PTHR43763:SF6">
    <property type="entry name" value="XAA-PRO AMINOPEPTIDASE 1"/>
    <property type="match status" value="1"/>
</dbReference>
<dbReference type="Pfam" id="PF01321">
    <property type="entry name" value="Creatinase_N"/>
    <property type="match status" value="1"/>
</dbReference>
<evidence type="ECO:0000259" key="5">
    <source>
        <dbReference type="Pfam" id="PF01321"/>
    </source>
</evidence>
<dbReference type="GeneID" id="93076953"/>
<dbReference type="InterPro" id="IPR000994">
    <property type="entry name" value="Pept_M24"/>
</dbReference>
<feature type="domain" description="Peptidase M24 C-terminal" evidence="6">
    <location>
        <begin position="549"/>
        <end position="609"/>
    </location>
</feature>
<dbReference type="InterPro" id="IPR032416">
    <property type="entry name" value="Peptidase_M24_C"/>
</dbReference>
<dbReference type="SUPFAM" id="SSF53092">
    <property type="entry name" value="Creatinase/prolidase N-terminal domain"/>
    <property type="match status" value="1"/>
</dbReference>
<organism evidence="7 8">
    <name type="scientific">Candidatus Liberibacter asiaticus str. gxpsy</name>
    <dbReference type="NCBI Taxonomy" id="1174529"/>
    <lineage>
        <taxon>Bacteria</taxon>
        <taxon>Pseudomonadati</taxon>
        <taxon>Pseudomonadota</taxon>
        <taxon>Alphaproteobacteria</taxon>
        <taxon>Hyphomicrobiales</taxon>
        <taxon>Rhizobiaceae</taxon>
        <taxon>Liberibacter</taxon>
    </lineage>
</organism>
<dbReference type="SUPFAM" id="SSF55920">
    <property type="entry name" value="Creatinase/aminopeptidase"/>
    <property type="match status" value="1"/>
</dbReference>
<keyword evidence="8" id="KW-1185">Reference proteome</keyword>
<dbReference type="CDD" id="cd01085">
    <property type="entry name" value="APP"/>
    <property type="match status" value="1"/>
</dbReference>
<dbReference type="Gene3D" id="3.40.350.10">
    <property type="entry name" value="Creatinase/prolidase N-terminal domain"/>
    <property type="match status" value="2"/>
</dbReference>
<name>A0ABN4B1H9_LIBAS</name>
<dbReference type="RefSeq" id="WP_015452554.1">
    <property type="nucleotide sequence ID" value="NC_020549.1"/>
</dbReference>
<evidence type="ECO:0000256" key="2">
    <source>
        <dbReference type="ARBA" id="ARBA00022723"/>
    </source>
</evidence>
<dbReference type="InterPro" id="IPR029149">
    <property type="entry name" value="Creatin/AminoP/Spt16_N"/>
</dbReference>
<evidence type="ECO:0000259" key="6">
    <source>
        <dbReference type="Pfam" id="PF16188"/>
    </source>
</evidence>
<evidence type="ECO:0000256" key="3">
    <source>
        <dbReference type="ARBA" id="ARBA00022801"/>
    </source>
</evidence>
<dbReference type="InterPro" id="IPR000587">
    <property type="entry name" value="Creatinase_N"/>
</dbReference>
<gene>
    <name evidence="7" type="ORF">WSI_02935</name>
</gene>
<dbReference type="InterPro" id="IPR036005">
    <property type="entry name" value="Creatinase/aminopeptidase-like"/>
</dbReference>
<comment type="similarity">
    <text evidence="1">Belongs to the peptidase M24B family.</text>
</comment>
<keyword evidence="7" id="KW-0645">Protease</keyword>
<dbReference type="EMBL" id="CP004005">
    <property type="protein sequence ID" value="AGH16957.1"/>
    <property type="molecule type" value="Genomic_DNA"/>
</dbReference>
<evidence type="ECO:0000313" key="8">
    <source>
        <dbReference type="Proteomes" id="UP000011820"/>
    </source>
</evidence>
<feature type="domain" description="Creatinase N-terminal" evidence="5">
    <location>
        <begin position="17"/>
        <end position="140"/>
    </location>
</feature>
<feature type="domain" description="Peptidase M24" evidence="4">
    <location>
        <begin position="320"/>
        <end position="538"/>
    </location>
</feature>
<dbReference type="Pfam" id="PF16189">
    <property type="entry name" value="Creatinase_N_2"/>
    <property type="match status" value="1"/>
</dbReference>
<dbReference type="Proteomes" id="UP000011820">
    <property type="component" value="Chromosome"/>
</dbReference>
<dbReference type="Gene3D" id="3.90.230.10">
    <property type="entry name" value="Creatinase/methionine aminopeptidase superfamily"/>
    <property type="match status" value="1"/>
</dbReference>
<keyword evidence="3" id="KW-0378">Hydrolase</keyword>
<proteinExistence type="inferred from homology"/>
<keyword evidence="2" id="KW-0479">Metal-binding</keyword>
<dbReference type="PANTHER" id="PTHR43763">
    <property type="entry name" value="XAA-PRO AMINOPEPTIDASE 1"/>
    <property type="match status" value="1"/>
</dbReference>
<reference evidence="7 8" key="1">
    <citation type="journal article" date="2013" name="Genome Announc.">
        <title>Complete Genome Sequence of a Chinese Strain of 'Candidatus Liberibacter asiaticus'.</title>
        <authorList>
            <person name="Lin H."/>
            <person name="Han C.S."/>
            <person name="Liu B."/>
            <person name="Lou B."/>
            <person name="Bai X."/>
            <person name="Deng C."/>
            <person name="Civerolo E.L."/>
            <person name="Gupta G."/>
        </authorList>
    </citation>
    <scope>NUCLEOTIDE SEQUENCE [LARGE SCALE GENOMIC DNA]</scope>
    <source>
        <strain evidence="8">gxpsy</strain>
    </source>
</reference>
<evidence type="ECO:0000313" key="7">
    <source>
        <dbReference type="EMBL" id="AGH16957.1"/>
    </source>
</evidence>
<dbReference type="Pfam" id="PF16188">
    <property type="entry name" value="Peptidase_M24_C"/>
    <property type="match status" value="1"/>
</dbReference>